<dbReference type="Pfam" id="PF00400">
    <property type="entry name" value="WD40"/>
    <property type="match status" value="1"/>
</dbReference>
<dbReference type="InterPro" id="IPR001680">
    <property type="entry name" value="WD40_rpt"/>
</dbReference>
<gene>
    <name evidence="5" type="ORF">BDV96DRAFT_611238</name>
</gene>
<keyword evidence="6" id="KW-1185">Reference proteome</keyword>
<sequence length="632" mass="70188">MASQDIANPPQPPSPNGISAASILATLADSRPLTSHEEEEEDEELDDDVSGGIALAVQEQVASYPILHSSNMAAPHSVEAGDFLQHYPLLMTDVMAEAGLETYSGMDQHAAALEYLSMTQIPTPASLAPSIADGLLTLPSTISPTSLHEAMSYEADSESASFGQNWSGVQDGDKFQDISTFYRQHIHHPNSGTLISLEGARRPSSICREDLRGDSCDYQGIDWSVRRTTRSTIRAERTSYESNRIPSRLQALRSVIAPTRDTENFFSFRRMNTQHRAFIHHFQLRNLLASTSRNDVFYATGDQVNRTDASGTYDNVTMDLSREFTEGYRFMVTTLAASDDILIAGGFEGEYALTDLSSASDTKYTVGRIAGRSRNAKSHIMNHMHLFNSRHSYTPQVAFCSNDEQLRILDCYTNTFTHSFHYSAPVNCSATSPNGRMRVVVGDFFETLITNAETGQPFERLHTHDDGIFACDWADDGIHVATAAQDTSIVIWDARNWSEPLRVMHSELSVPRCVKFSPVGGGPRVLVSAEADDYVSIIDAQTFESKQVFDYFGRTAGISMTRDGSSLFIANVDPHYGGIIELERCAWGEQKSITPNSCCDWMMDEEMHLDNRVVCGWRERQRRGLNLGELMV</sequence>
<dbReference type="AlphaFoldDB" id="A0A6A5ZH64"/>
<keyword evidence="1 3" id="KW-0853">WD repeat</keyword>
<name>A0A6A5ZH64_9PLEO</name>
<dbReference type="SMART" id="SM00320">
    <property type="entry name" value="WD40"/>
    <property type="match status" value="2"/>
</dbReference>
<dbReference type="InterPro" id="IPR036322">
    <property type="entry name" value="WD40_repeat_dom_sf"/>
</dbReference>
<dbReference type="Proteomes" id="UP000799770">
    <property type="component" value="Unassembled WGS sequence"/>
</dbReference>
<dbReference type="PROSITE" id="PS50294">
    <property type="entry name" value="WD_REPEATS_REGION"/>
    <property type="match status" value="1"/>
</dbReference>
<proteinExistence type="predicted"/>
<reference evidence="5" key="1">
    <citation type="journal article" date="2020" name="Stud. Mycol.">
        <title>101 Dothideomycetes genomes: a test case for predicting lifestyles and emergence of pathogens.</title>
        <authorList>
            <person name="Haridas S."/>
            <person name="Albert R."/>
            <person name="Binder M."/>
            <person name="Bloem J."/>
            <person name="Labutti K."/>
            <person name="Salamov A."/>
            <person name="Andreopoulos B."/>
            <person name="Baker S."/>
            <person name="Barry K."/>
            <person name="Bills G."/>
            <person name="Bluhm B."/>
            <person name="Cannon C."/>
            <person name="Castanera R."/>
            <person name="Culley D."/>
            <person name="Daum C."/>
            <person name="Ezra D."/>
            <person name="Gonzalez J."/>
            <person name="Henrissat B."/>
            <person name="Kuo A."/>
            <person name="Liang C."/>
            <person name="Lipzen A."/>
            <person name="Lutzoni F."/>
            <person name="Magnuson J."/>
            <person name="Mondo S."/>
            <person name="Nolan M."/>
            <person name="Ohm R."/>
            <person name="Pangilinan J."/>
            <person name="Park H.-J."/>
            <person name="Ramirez L."/>
            <person name="Alfaro M."/>
            <person name="Sun H."/>
            <person name="Tritt A."/>
            <person name="Yoshinaga Y."/>
            <person name="Zwiers L.-H."/>
            <person name="Turgeon B."/>
            <person name="Goodwin S."/>
            <person name="Spatafora J."/>
            <person name="Crous P."/>
            <person name="Grigoriev I."/>
        </authorList>
    </citation>
    <scope>NUCLEOTIDE SEQUENCE</scope>
    <source>
        <strain evidence="5">CBS 627.86</strain>
    </source>
</reference>
<dbReference type="PROSITE" id="PS50082">
    <property type="entry name" value="WD_REPEATS_2"/>
    <property type="match status" value="1"/>
</dbReference>
<feature type="repeat" description="WD" evidence="3">
    <location>
        <begin position="461"/>
        <end position="496"/>
    </location>
</feature>
<dbReference type="EMBL" id="ML977317">
    <property type="protein sequence ID" value="KAF2118556.1"/>
    <property type="molecule type" value="Genomic_DNA"/>
</dbReference>
<dbReference type="SUPFAM" id="SSF50978">
    <property type="entry name" value="WD40 repeat-like"/>
    <property type="match status" value="1"/>
</dbReference>
<organism evidence="5 6">
    <name type="scientific">Lophiotrema nucula</name>
    <dbReference type="NCBI Taxonomy" id="690887"/>
    <lineage>
        <taxon>Eukaryota</taxon>
        <taxon>Fungi</taxon>
        <taxon>Dikarya</taxon>
        <taxon>Ascomycota</taxon>
        <taxon>Pezizomycotina</taxon>
        <taxon>Dothideomycetes</taxon>
        <taxon>Pleosporomycetidae</taxon>
        <taxon>Pleosporales</taxon>
        <taxon>Lophiotremataceae</taxon>
        <taxon>Lophiotrema</taxon>
    </lineage>
</organism>
<dbReference type="OrthoDB" id="20669at2759"/>
<evidence type="ECO:0000259" key="4">
    <source>
        <dbReference type="Pfam" id="PF10313"/>
    </source>
</evidence>
<dbReference type="PANTHER" id="PTHR43991">
    <property type="entry name" value="WD REPEAT PROTEIN (AFU_ORTHOLOGUE AFUA_8G05640)-RELATED"/>
    <property type="match status" value="1"/>
</dbReference>
<protein>
    <submittedName>
        <fullName evidence="5">WD40-repeat-containing domain protein</fullName>
    </submittedName>
</protein>
<dbReference type="InterPro" id="IPR015943">
    <property type="entry name" value="WD40/YVTN_repeat-like_dom_sf"/>
</dbReference>
<dbReference type="Pfam" id="PF10313">
    <property type="entry name" value="DUF2415"/>
    <property type="match status" value="1"/>
</dbReference>
<dbReference type="InterPro" id="IPR019417">
    <property type="entry name" value="DUF2415"/>
</dbReference>
<evidence type="ECO:0000256" key="1">
    <source>
        <dbReference type="ARBA" id="ARBA00022574"/>
    </source>
</evidence>
<dbReference type="Gene3D" id="2.130.10.10">
    <property type="entry name" value="YVTN repeat-like/Quinoprotein amine dehydrogenase"/>
    <property type="match status" value="1"/>
</dbReference>
<feature type="domain" description="DUF2415" evidence="4">
    <location>
        <begin position="512"/>
        <end position="548"/>
    </location>
</feature>
<dbReference type="PROSITE" id="PS00678">
    <property type="entry name" value="WD_REPEATS_1"/>
    <property type="match status" value="1"/>
</dbReference>
<accession>A0A6A5ZH64</accession>
<keyword evidence="2" id="KW-0677">Repeat</keyword>
<dbReference type="PANTHER" id="PTHR43991:SF12">
    <property type="entry name" value="WD REPEAT PROTEIN (AFU_ORTHOLOGUE AFUA_8G05640)"/>
    <property type="match status" value="1"/>
</dbReference>
<evidence type="ECO:0000256" key="2">
    <source>
        <dbReference type="ARBA" id="ARBA00022737"/>
    </source>
</evidence>
<dbReference type="InterPro" id="IPR019775">
    <property type="entry name" value="WD40_repeat_CS"/>
</dbReference>
<evidence type="ECO:0000313" key="5">
    <source>
        <dbReference type="EMBL" id="KAF2118556.1"/>
    </source>
</evidence>
<evidence type="ECO:0000313" key="6">
    <source>
        <dbReference type="Proteomes" id="UP000799770"/>
    </source>
</evidence>
<evidence type="ECO:0000256" key="3">
    <source>
        <dbReference type="PROSITE-ProRule" id="PRU00221"/>
    </source>
</evidence>